<dbReference type="Pfam" id="PF06325">
    <property type="entry name" value="PrmA"/>
    <property type="match status" value="1"/>
</dbReference>
<dbReference type="InterPro" id="IPR029063">
    <property type="entry name" value="SAM-dependent_MTases_sf"/>
</dbReference>
<keyword evidence="8" id="KW-1185">Reference proteome</keyword>
<dbReference type="EC" id="2.1.1.-" evidence="6"/>
<keyword evidence="4 6" id="KW-0808">Transferase</keyword>
<dbReference type="Proteomes" id="UP000654670">
    <property type="component" value="Unassembled WGS sequence"/>
</dbReference>
<keyword evidence="7" id="KW-0687">Ribonucleoprotein</keyword>
<dbReference type="NCBIfam" id="TIGR00406">
    <property type="entry name" value="prmA"/>
    <property type="match status" value="1"/>
</dbReference>
<accession>A0A917VYU1</accession>
<name>A0A917VYU1_9BACL</name>
<dbReference type="SUPFAM" id="SSF53335">
    <property type="entry name" value="S-adenosyl-L-methionine-dependent methyltransferases"/>
    <property type="match status" value="1"/>
</dbReference>
<dbReference type="GO" id="GO:0032259">
    <property type="term" value="P:methylation"/>
    <property type="evidence" value="ECO:0007669"/>
    <property type="project" value="UniProtKB-KW"/>
</dbReference>
<feature type="binding site" evidence="6">
    <location>
        <position position="162"/>
    </location>
    <ligand>
        <name>S-adenosyl-L-methionine</name>
        <dbReference type="ChEBI" id="CHEBI:59789"/>
    </ligand>
</feature>
<dbReference type="InterPro" id="IPR050078">
    <property type="entry name" value="Ribosomal_L11_MeTrfase_PrmA"/>
</dbReference>
<dbReference type="PANTHER" id="PTHR43648">
    <property type="entry name" value="ELECTRON TRANSFER FLAVOPROTEIN BETA SUBUNIT LYSINE METHYLTRANSFERASE"/>
    <property type="match status" value="1"/>
</dbReference>
<feature type="binding site" evidence="6">
    <location>
        <position position="205"/>
    </location>
    <ligand>
        <name>S-adenosyl-L-methionine</name>
        <dbReference type="ChEBI" id="CHEBI:59789"/>
    </ligand>
</feature>
<reference evidence="7" key="2">
    <citation type="submission" date="2020-09" db="EMBL/GenBank/DDBJ databases">
        <authorList>
            <person name="Sun Q."/>
            <person name="Ohkuma M."/>
        </authorList>
    </citation>
    <scope>NUCLEOTIDE SEQUENCE</scope>
    <source>
        <strain evidence="7">JCM 15325</strain>
    </source>
</reference>
<comment type="catalytic activity">
    <reaction evidence="6">
        <text>L-lysyl-[protein] + 3 S-adenosyl-L-methionine = N(6),N(6),N(6)-trimethyl-L-lysyl-[protein] + 3 S-adenosyl-L-homocysteine + 3 H(+)</text>
        <dbReference type="Rhea" id="RHEA:54192"/>
        <dbReference type="Rhea" id="RHEA-COMP:9752"/>
        <dbReference type="Rhea" id="RHEA-COMP:13826"/>
        <dbReference type="ChEBI" id="CHEBI:15378"/>
        <dbReference type="ChEBI" id="CHEBI:29969"/>
        <dbReference type="ChEBI" id="CHEBI:57856"/>
        <dbReference type="ChEBI" id="CHEBI:59789"/>
        <dbReference type="ChEBI" id="CHEBI:61961"/>
    </reaction>
</comment>
<keyword evidence="3 6" id="KW-0489">Methyltransferase</keyword>
<evidence type="ECO:0000256" key="3">
    <source>
        <dbReference type="ARBA" id="ARBA00022603"/>
    </source>
</evidence>
<protein>
    <recommendedName>
        <fullName evidence="6">Ribosomal protein L11 methyltransferase</fullName>
        <shortName evidence="6">L11 Mtase</shortName>
        <ecNumber evidence="6">2.1.1.-</ecNumber>
    </recommendedName>
</protein>
<feature type="binding site" evidence="6">
    <location>
        <position position="248"/>
    </location>
    <ligand>
        <name>S-adenosyl-L-methionine</name>
        <dbReference type="ChEBI" id="CHEBI:59789"/>
    </ligand>
</feature>
<dbReference type="Gene3D" id="3.40.50.150">
    <property type="entry name" value="Vaccinia Virus protein VP39"/>
    <property type="match status" value="1"/>
</dbReference>
<evidence type="ECO:0000313" key="8">
    <source>
        <dbReference type="Proteomes" id="UP000654670"/>
    </source>
</evidence>
<dbReference type="EMBL" id="BMOK01000001">
    <property type="protein sequence ID" value="GGL40391.1"/>
    <property type="molecule type" value="Genomic_DNA"/>
</dbReference>
<reference evidence="7" key="1">
    <citation type="journal article" date="2014" name="Int. J. Syst. Evol. Microbiol.">
        <title>Complete genome sequence of Corynebacterium casei LMG S-19264T (=DSM 44701T), isolated from a smear-ripened cheese.</title>
        <authorList>
            <consortium name="US DOE Joint Genome Institute (JGI-PGF)"/>
            <person name="Walter F."/>
            <person name="Albersmeier A."/>
            <person name="Kalinowski J."/>
            <person name="Ruckert C."/>
        </authorList>
    </citation>
    <scope>NUCLEOTIDE SEQUENCE</scope>
    <source>
        <strain evidence="7">JCM 15325</strain>
    </source>
</reference>
<evidence type="ECO:0000256" key="2">
    <source>
        <dbReference type="ARBA" id="ARBA00022490"/>
    </source>
</evidence>
<keyword evidence="5 6" id="KW-0949">S-adenosyl-L-methionine</keyword>
<comment type="caution">
    <text evidence="7">The sequence shown here is derived from an EMBL/GenBank/DDBJ whole genome shotgun (WGS) entry which is preliminary data.</text>
</comment>
<evidence type="ECO:0000256" key="4">
    <source>
        <dbReference type="ARBA" id="ARBA00022679"/>
    </source>
</evidence>
<keyword evidence="2 6" id="KW-0963">Cytoplasm</keyword>
<evidence type="ECO:0000256" key="5">
    <source>
        <dbReference type="ARBA" id="ARBA00022691"/>
    </source>
</evidence>
<dbReference type="GO" id="GO:0005840">
    <property type="term" value="C:ribosome"/>
    <property type="evidence" value="ECO:0007669"/>
    <property type="project" value="UniProtKB-KW"/>
</dbReference>
<dbReference type="PANTHER" id="PTHR43648:SF1">
    <property type="entry name" value="ELECTRON TRANSFER FLAVOPROTEIN BETA SUBUNIT LYSINE METHYLTRANSFERASE"/>
    <property type="match status" value="1"/>
</dbReference>
<dbReference type="AlphaFoldDB" id="A0A917VYU1"/>
<dbReference type="PIRSF" id="PIRSF000401">
    <property type="entry name" value="RPL11_MTase"/>
    <property type="match status" value="1"/>
</dbReference>
<organism evidence="7 8">
    <name type="scientific">Sporolactobacillus putidus</name>
    <dbReference type="NCBI Taxonomy" id="492735"/>
    <lineage>
        <taxon>Bacteria</taxon>
        <taxon>Bacillati</taxon>
        <taxon>Bacillota</taxon>
        <taxon>Bacilli</taxon>
        <taxon>Bacillales</taxon>
        <taxon>Sporolactobacillaceae</taxon>
        <taxon>Sporolactobacillus</taxon>
    </lineage>
</organism>
<sequence>MKWSEICIHTTEEAIEPITNILYEAGAGGVVIEDSHDLQKEWPQGNGEVYSLDPADYPAEGVNVKAYLPVNSFLGETVAEIKQSINNLLLYEIDLGENRLTFSEHNEEEWATAWKKYYKPVTAGRHFVITPTWVDYHRESEKRQVIELDPGMAFGTGTHPTTVLCLEALERYMPRGAKVLDVGTGTGVLSIGAAKLGAGEVLAVDLDQVAVQSARLNVKLNKVQDIVEVRQNNLVDTIEPGFDVIVGNLLAELVIRLVKEGASRIMRPDGLLIVSGIIKTKKDQVVRALTASGFHVFDWPESGDWVALIAKKEP</sequence>
<dbReference type="GO" id="GO:0008276">
    <property type="term" value="F:protein methyltransferase activity"/>
    <property type="evidence" value="ECO:0007669"/>
    <property type="project" value="UniProtKB-UniRule"/>
</dbReference>
<comment type="similarity">
    <text evidence="1 6">Belongs to the methyltransferase superfamily. PrmA family.</text>
</comment>
<evidence type="ECO:0000313" key="7">
    <source>
        <dbReference type="EMBL" id="GGL40391.1"/>
    </source>
</evidence>
<proteinExistence type="inferred from homology"/>
<dbReference type="HAMAP" id="MF_00735">
    <property type="entry name" value="Methyltr_PrmA"/>
    <property type="match status" value="1"/>
</dbReference>
<evidence type="ECO:0000256" key="6">
    <source>
        <dbReference type="HAMAP-Rule" id="MF_00735"/>
    </source>
</evidence>
<dbReference type="CDD" id="cd02440">
    <property type="entry name" value="AdoMet_MTases"/>
    <property type="match status" value="1"/>
</dbReference>
<keyword evidence="7" id="KW-0689">Ribosomal protein</keyword>
<comment type="function">
    <text evidence="6">Methylates ribosomal protein L11.</text>
</comment>
<gene>
    <name evidence="6 7" type="primary">prmA</name>
    <name evidence="7" type="ORF">GCM10007968_00410</name>
</gene>
<dbReference type="RefSeq" id="WP_188800611.1">
    <property type="nucleotide sequence ID" value="NZ_BMOK01000001.1"/>
</dbReference>
<feature type="binding site" evidence="6">
    <location>
        <position position="183"/>
    </location>
    <ligand>
        <name>S-adenosyl-L-methionine</name>
        <dbReference type="ChEBI" id="CHEBI:59789"/>
    </ligand>
</feature>
<evidence type="ECO:0000256" key="1">
    <source>
        <dbReference type="ARBA" id="ARBA00009741"/>
    </source>
</evidence>
<comment type="subcellular location">
    <subcellularLocation>
        <location evidence="6">Cytoplasm</location>
    </subcellularLocation>
</comment>
<dbReference type="InterPro" id="IPR004498">
    <property type="entry name" value="Ribosomal_PrmA_MeTrfase"/>
</dbReference>
<dbReference type="GO" id="GO:0005737">
    <property type="term" value="C:cytoplasm"/>
    <property type="evidence" value="ECO:0007669"/>
    <property type="project" value="UniProtKB-SubCell"/>
</dbReference>